<gene>
    <name evidence="1" type="ORF">UCREL1_2108</name>
</gene>
<keyword evidence="2" id="KW-1185">Reference proteome</keyword>
<evidence type="ECO:0000313" key="1">
    <source>
        <dbReference type="EMBL" id="EMR70855.1"/>
    </source>
</evidence>
<organism evidence="1 2">
    <name type="scientific">Eutypa lata (strain UCR-EL1)</name>
    <name type="common">Grapevine dieback disease fungus</name>
    <name type="synonym">Eutypa armeniacae</name>
    <dbReference type="NCBI Taxonomy" id="1287681"/>
    <lineage>
        <taxon>Eukaryota</taxon>
        <taxon>Fungi</taxon>
        <taxon>Dikarya</taxon>
        <taxon>Ascomycota</taxon>
        <taxon>Pezizomycotina</taxon>
        <taxon>Sordariomycetes</taxon>
        <taxon>Xylariomycetidae</taxon>
        <taxon>Xylariales</taxon>
        <taxon>Diatrypaceae</taxon>
        <taxon>Eutypa</taxon>
    </lineage>
</organism>
<dbReference type="Proteomes" id="UP000012174">
    <property type="component" value="Unassembled WGS sequence"/>
</dbReference>
<name>M7TW18_EUTLA</name>
<evidence type="ECO:0000313" key="2">
    <source>
        <dbReference type="Proteomes" id="UP000012174"/>
    </source>
</evidence>
<accession>M7TW18</accession>
<proteinExistence type="predicted"/>
<protein>
    <submittedName>
        <fullName evidence="1">Uncharacterized protein</fullName>
    </submittedName>
</protein>
<sequence>MADLRLQITTYYHLESRPQADIYAAMNNLRELAELMEQEELPSLELSNVYLEQSSLFHKLGDQRGRRLKHRQALQMRLLCLGANHPSCVSLASEGLTISQDDPVVLRAGH</sequence>
<dbReference type="EMBL" id="KB705757">
    <property type="protein sequence ID" value="EMR70855.1"/>
    <property type="molecule type" value="Genomic_DNA"/>
</dbReference>
<dbReference type="KEGG" id="ela:UCREL1_2108"/>
<dbReference type="AlphaFoldDB" id="M7TW18"/>
<dbReference type="OrthoDB" id="4722328at2759"/>
<reference evidence="2" key="1">
    <citation type="journal article" date="2013" name="Genome Announc.">
        <title>Draft genome sequence of the grapevine dieback fungus Eutypa lata UCR-EL1.</title>
        <authorList>
            <person name="Blanco-Ulate B."/>
            <person name="Rolshausen P.E."/>
            <person name="Cantu D."/>
        </authorList>
    </citation>
    <scope>NUCLEOTIDE SEQUENCE [LARGE SCALE GENOMIC DNA]</scope>
    <source>
        <strain evidence="2">UCR-EL1</strain>
    </source>
</reference>
<dbReference type="HOGENOM" id="CLU_2171054_0_0_1"/>